<name>A0A5C5E5C1_9LACT</name>
<feature type="region of interest" description="Disordered" evidence="2">
    <location>
        <begin position="454"/>
        <end position="473"/>
    </location>
</feature>
<feature type="compositionally biased region" description="Low complexity" evidence="2">
    <location>
        <begin position="404"/>
        <end position="427"/>
    </location>
</feature>
<keyword evidence="3" id="KW-0812">Transmembrane</keyword>
<evidence type="ECO:0000313" key="5">
    <source>
        <dbReference type="EMBL" id="TNV68398.1"/>
    </source>
</evidence>
<dbReference type="InterPro" id="IPR050922">
    <property type="entry name" value="LytR/CpsA/Psr_CW_biosynth"/>
</dbReference>
<dbReference type="Proteomes" id="UP000313395">
    <property type="component" value="Unassembled WGS sequence"/>
</dbReference>
<evidence type="ECO:0000256" key="3">
    <source>
        <dbReference type="SAM" id="Phobius"/>
    </source>
</evidence>
<accession>A0A5C5E5C1</accession>
<organism evidence="5 6">
    <name type="scientific">Trichococcus shcherbakoviae subsp. psychrophilus</name>
    <dbReference type="NCBI Taxonomy" id="2585775"/>
    <lineage>
        <taxon>Bacteria</taxon>
        <taxon>Bacillati</taxon>
        <taxon>Bacillota</taxon>
        <taxon>Bacilli</taxon>
        <taxon>Lactobacillales</taxon>
        <taxon>Carnobacteriaceae</taxon>
        <taxon>Trichococcus</taxon>
    </lineage>
</organism>
<evidence type="ECO:0000256" key="2">
    <source>
        <dbReference type="SAM" id="MobiDB-lite"/>
    </source>
</evidence>
<dbReference type="PANTHER" id="PTHR33392:SF6">
    <property type="entry name" value="POLYISOPRENYL-TEICHOIC ACID--PEPTIDOGLYCAN TEICHOIC ACID TRANSFERASE TAGU"/>
    <property type="match status" value="1"/>
</dbReference>
<dbReference type="NCBIfam" id="TIGR00350">
    <property type="entry name" value="lytR_cpsA_psr"/>
    <property type="match status" value="1"/>
</dbReference>
<feature type="compositionally biased region" description="Acidic residues" evidence="2">
    <location>
        <begin position="454"/>
        <end position="464"/>
    </location>
</feature>
<dbReference type="Gene3D" id="3.40.630.190">
    <property type="entry name" value="LCP protein"/>
    <property type="match status" value="1"/>
</dbReference>
<feature type="transmembrane region" description="Helical" evidence="3">
    <location>
        <begin position="76"/>
        <end position="96"/>
    </location>
</feature>
<proteinExistence type="inferred from homology"/>
<evidence type="ECO:0000259" key="4">
    <source>
        <dbReference type="Pfam" id="PF03816"/>
    </source>
</evidence>
<evidence type="ECO:0000256" key="1">
    <source>
        <dbReference type="ARBA" id="ARBA00006068"/>
    </source>
</evidence>
<dbReference type="Pfam" id="PF03816">
    <property type="entry name" value="LytR_cpsA_psr"/>
    <property type="match status" value="1"/>
</dbReference>
<dbReference type="EMBL" id="VENO01000003">
    <property type="protein sequence ID" value="TNV68398.1"/>
    <property type="molecule type" value="Genomic_DNA"/>
</dbReference>
<comment type="caution">
    <text evidence="5">The sequence shown here is derived from an EMBL/GenBank/DDBJ whole genome shotgun (WGS) entry which is preliminary data.</text>
</comment>
<evidence type="ECO:0000313" key="6">
    <source>
        <dbReference type="Proteomes" id="UP000313395"/>
    </source>
</evidence>
<dbReference type="InterPro" id="IPR004474">
    <property type="entry name" value="LytR_CpsA_psr"/>
</dbReference>
<sequence length="473" mass="54370">MTSARGRTSGLLLCRKRHYLDVCSIKYLMKDYCWQVRMDQGLSCWTIVVSTNFLSRERGTTQMNETRKSRQGKKRILKTVLSILMIAMIGVIAYMFKAYSDIGSTAESIYNEVSVVEMREESIEVETATQPISFVLLGVDTGTAEEERTETGRSDTIIVCTVNPNTKTTTLLSIPRDTYSEIMGYGDLYDYYGDYYDKMNHAYAFGGTEMSINTVQEFLNIPIDYYVEVNFDGLVDIVDAVGGIEITSPLTFDFYGPQFIEGETRILTGFEALQFARMRKQDPDGDLGRQKRQQMVIKAILDKVLTMGTVVNYKNILTTLEDNVQLNMSLDEIISIASGYRKSMETFQQFYVEGQEVYIDEIYYYYVDPEERLRLSNILRTELELPEVSLEDISTSANELDFETQQYETDSSSTDTTYDSSTYGQSDVYTPNYSDPYSEETVTEETYTEEYYYDETDTYYEEDPYASTYDSSY</sequence>
<dbReference type="PANTHER" id="PTHR33392">
    <property type="entry name" value="POLYISOPRENYL-TEICHOIC ACID--PEPTIDOGLYCAN TEICHOIC ACID TRANSFERASE TAGU"/>
    <property type="match status" value="1"/>
</dbReference>
<gene>
    <name evidence="5" type="ORF">FHK04_09275</name>
</gene>
<protein>
    <submittedName>
        <fullName evidence="5">LytR family transcriptional regulator</fullName>
    </submittedName>
</protein>
<keyword evidence="3" id="KW-0472">Membrane</keyword>
<feature type="compositionally biased region" description="Acidic residues" evidence="2">
    <location>
        <begin position="437"/>
        <end position="447"/>
    </location>
</feature>
<feature type="domain" description="Cell envelope-related transcriptional attenuator" evidence="4">
    <location>
        <begin position="153"/>
        <end position="304"/>
    </location>
</feature>
<keyword evidence="3" id="KW-1133">Transmembrane helix</keyword>
<keyword evidence="6" id="KW-1185">Reference proteome</keyword>
<feature type="region of interest" description="Disordered" evidence="2">
    <location>
        <begin position="404"/>
        <end position="447"/>
    </location>
</feature>
<comment type="similarity">
    <text evidence="1">Belongs to the LytR/CpsA/Psr (LCP) family.</text>
</comment>
<dbReference type="AlphaFoldDB" id="A0A5C5E5C1"/>
<reference evidence="5 6" key="1">
    <citation type="submission" date="2019-06" db="EMBL/GenBank/DDBJ databases">
        <title>Description Trichococcus psychrophilus sp. nov., isolated from a cold spring, by genomic and phenotypic analyses.</title>
        <authorList>
            <person name="Zakharyuk A."/>
        </authorList>
    </citation>
    <scope>NUCLEOTIDE SEQUENCE [LARGE SCALE GENOMIC DNA]</scope>
    <source>
        <strain evidence="5 6">SKBG</strain>
    </source>
</reference>